<keyword evidence="3" id="KW-0813">Transport</keyword>
<evidence type="ECO:0000256" key="6">
    <source>
        <dbReference type="ARBA" id="ARBA00023136"/>
    </source>
</evidence>
<dbReference type="STRING" id="1384459.GL4_2347"/>
<keyword evidence="5 8" id="KW-1133">Transmembrane helix</keyword>
<keyword evidence="4 8" id="KW-0812">Transmembrane</keyword>
<feature type="transmembrane region" description="Helical" evidence="8">
    <location>
        <begin position="337"/>
        <end position="356"/>
    </location>
</feature>
<feature type="transmembrane region" description="Helical" evidence="8">
    <location>
        <begin position="217"/>
        <end position="237"/>
    </location>
</feature>
<keyword evidence="6 8" id="KW-0472">Membrane</keyword>
<dbReference type="RefSeq" id="WP_045367621.1">
    <property type="nucleotide sequence ID" value="NZ_AP014648.1"/>
</dbReference>
<dbReference type="GO" id="GO:0005886">
    <property type="term" value="C:plasma membrane"/>
    <property type="evidence" value="ECO:0007669"/>
    <property type="project" value="TreeGrafter"/>
</dbReference>
<feature type="transmembrane region" description="Helical" evidence="8">
    <location>
        <begin position="362"/>
        <end position="385"/>
    </location>
</feature>
<comment type="subcellular location">
    <subcellularLocation>
        <location evidence="1">Membrane</location>
        <topology evidence="1">Multi-pass membrane protein</topology>
    </subcellularLocation>
</comment>
<evidence type="ECO:0000256" key="2">
    <source>
        <dbReference type="ARBA" id="ARBA00006434"/>
    </source>
</evidence>
<organism evidence="9 10">
    <name type="scientific">Methyloceanibacter caenitepidi</name>
    <dbReference type="NCBI Taxonomy" id="1384459"/>
    <lineage>
        <taxon>Bacteria</taxon>
        <taxon>Pseudomonadati</taxon>
        <taxon>Pseudomonadota</taxon>
        <taxon>Alphaproteobacteria</taxon>
        <taxon>Hyphomicrobiales</taxon>
        <taxon>Hyphomicrobiaceae</taxon>
        <taxon>Methyloceanibacter</taxon>
    </lineage>
</organism>
<gene>
    <name evidence="9" type="ORF">GL4_2347</name>
</gene>
<dbReference type="PANTHER" id="PTHR48086:SF5">
    <property type="entry name" value="NA(+):SOLUTE SYMPORTER (SSF FAMILY)"/>
    <property type="match status" value="1"/>
</dbReference>
<evidence type="ECO:0000256" key="1">
    <source>
        <dbReference type="ARBA" id="ARBA00004141"/>
    </source>
</evidence>
<evidence type="ECO:0000256" key="4">
    <source>
        <dbReference type="ARBA" id="ARBA00022692"/>
    </source>
</evidence>
<dbReference type="HOGENOM" id="CLU_528749_0_0_5"/>
<comment type="similarity">
    <text evidence="2 7">Belongs to the sodium:solute symporter (SSF) (TC 2.A.21) family.</text>
</comment>
<dbReference type="Pfam" id="PF00474">
    <property type="entry name" value="SSF"/>
    <property type="match status" value="2"/>
</dbReference>
<evidence type="ECO:0000256" key="3">
    <source>
        <dbReference type="ARBA" id="ARBA00022448"/>
    </source>
</evidence>
<feature type="transmembrane region" description="Helical" evidence="8">
    <location>
        <begin position="167"/>
        <end position="186"/>
    </location>
</feature>
<evidence type="ECO:0000256" key="7">
    <source>
        <dbReference type="RuleBase" id="RU362091"/>
    </source>
</evidence>
<evidence type="ECO:0000256" key="8">
    <source>
        <dbReference type="SAM" id="Phobius"/>
    </source>
</evidence>
<dbReference type="KEGG" id="mcg:GL4_2347"/>
<feature type="transmembrane region" description="Helical" evidence="8">
    <location>
        <begin position="60"/>
        <end position="83"/>
    </location>
</feature>
<dbReference type="Proteomes" id="UP000031643">
    <property type="component" value="Chromosome"/>
</dbReference>
<feature type="transmembrane region" description="Helical" evidence="8">
    <location>
        <begin position="104"/>
        <end position="127"/>
    </location>
</feature>
<evidence type="ECO:0000313" key="10">
    <source>
        <dbReference type="Proteomes" id="UP000031643"/>
    </source>
</evidence>
<feature type="transmembrane region" description="Helical" evidence="8">
    <location>
        <begin position="30"/>
        <end position="54"/>
    </location>
</feature>
<feature type="transmembrane region" description="Helical" evidence="8">
    <location>
        <begin position="133"/>
        <end position="155"/>
    </location>
</feature>
<sequence>MAALLFARAGLVRLTRPLADFFASGRLMPAFLNAIAIAGSAVGALVFVGAAGGIDFGWQGATLLLVGAGLGLVLAGLLIAPYLRGYGGYTLPDFLAERFNAETMRPLGVFAALLCSFPALGAVMLGFGLLGQAALALPVWIGIAGGIVFIFVATLIGGMRSLSLSQLAYYMVMLLAGLVAVVAVLWQTGSLTGTDTLLVDEVIPALSWQPFAQSSPINSFALFFCLVTGFASLPYLLMRSFAAPDMSDARLSFVGAPVFLFLICAAIPAVAALYEPAALAVGDGLSMLSEAVLAVVSVAALLSTGAALALSIANMIAHDVYFKSLAPNASAGRQLSVARLSVFAVAVAAGAVALRWPQETLVGAATALSLAASAFLPVLVLGIWWKRLGSDAALAGMIAGLLVCLYYMIAPHTMPILFYESSSLLSDATAAQTTAFEALRHEYYLTSDAAKQAAVLAEWRESVRPIANWLGVQGSLAGVFGVPVGFLVAILVGLFAPAPSARRQRFFDTLRAEPV</sequence>
<dbReference type="InterPro" id="IPR001734">
    <property type="entry name" value="Na/solute_symporter"/>
</dbReference>
<protein>
    <recommendedName>
        <fullName evidence="11">Acetate permease ActP</fullName>
    </recommendedName>
</protein>
<accession>A0A0A8K719</accession>
<evidence type="ECO:0000313" key="9">
    <source>
        <dbReference type="EMBL" id="BAQ17784.1"/>
    </source>
</evidence>
<reference evidence="9 10" key="1">
    <citation type="submission" date="2014-09" db="EMBL/GenBank/DDBJ databases">
        <title>Genome sequencing of Methyloceanibacter caenitepidi Gela4.</title>
        <authorList>
            <person name="Takeuchi M."/>
            <person name="Susumu S."/>
            <person name="Kamagata Y."/>
            <person name="Oshima K."/>
            <person name="Hattori M."/>
            <person name="Iwasaki W."/>
        </authorList>
    </citation>
    <scope>NUCLEOTIDE SEQUENCE [LARGE SCALE GENOMIC DNA]</scope>
    <source>
        <strain evidence="9 10">Gela4</strain>
    </source>
</reference>
<dbReference type="InterPro" id="IPR038377">
    <property type="entry name" value="Na/Glc_symporter_sf"/>
</dbReference>
<proteinExistence type="inferred from homology"/>
<feature type="transmembrane region" description="Helical" evidence="8">
    <location>
        <begin position="249"/>
        <end position="271"/>
    </location>
</feature>
<dbReference type="AlphaFoldDB" id="A0A0A8K719"/>
<keyword evidence="10" id="KW-1185">Reference proteome</keyword>
<feature type="transmembrane region" description="Helical" evidence="8">
    <location>
        <begin position="291"/>
        <end position="316"/>
    </location>
</feature>
<evidence type="ECO:0000256" key="5">
    <source>
        <dbReference type="ARBA" id="ARBA00022989"/>
    </source>
</evidence>
<dbReference type="InterPro" id="IPR050277">
    <property type="entry name" value="Sodium:Solute_Symporter"/>
</dbReference>
<dbReference type="EMBL" id="AP014648">
    <property type="protein sequence ID" value="BAQ17784.1"/>
    <property type="molecule type" value="Genomic_DNA"/>
</dbReference>
<name>A0A0A8K719_9HYPH</name>
<dbReference type="PROSITE" id="PS50283">
    <property type="entry name" value="NA_SOLUT_SYMP_3"/>
    <property type="match status" value="1"/>
</dbReference>
<feature type="transmembrane region" description="Helical" evidence="8">
    <location>
        <begin position="476"/>
        <end position="496"/>
    </location>
</feature>
<dbReference type="GO" id="GO:0022857">
    <property type="term" value="F:transmembrane transporter activity"/>
    <property type="evidence" value="ECO:0007669"/>
    <property type="project" value="InterPro"/>
</dbReference>
<evidence type="ECO:0008006" key="11">
    <source>
        <dbReference type="Google" id="ProtNLM"/>
    </source>
</evidence>
<dbReference type="Gene3D" id="1.20.1730.10">
    <property type="entry name" value="Sodium/glucose cotransporter"/>
    <property type="match status" value="1"/>
</dbReference>
<dbReference type="OrthoDB" id="9764416at2"/>
<feature type="transmembrane region" description="Helical" evidence="8">
    <location>
        <begin position="392"/>
        <end position="409"/>
    </location>
</feature>
<dbReference type="PANTHER" id="PTHR48086">
    <property type="entry name" value="SODIUM/PROLINE SYMPORTER-RELATED"/>
    <property type="match status" value="1"/>
</dbReference>